<keyword evidence="3 5" id="KW-1133">Transmembrane helix</keyword>
<evidence type="ECO:0000256" key="4">
    <source>
        <dbReference type="ARBA" id="ARBA00023136"/>
    </source>
</evidence>
<protein>
    <submittedName>
        <fullName evidence="7">Amino acid permease-associated region</fullName>
    </submittedName>
</protein>
<proteinExistence type="predicted"/>
<dbReference type="PANTHER" id="PTHR42770">
    <property type="entry name" value="AMINO ACID TRANSPORTER-RELATED"/>
    <property type="match status" value="1"/>
</dbReference>
<dbReference type="GO" id="GO:0055085">
    <property type="term" value="P:transmembrane transport"/>
    <property type="evidence" value="ECO:0007669"/>
    <property type="project" value="InterPro"/>
</dbReference>
<feature type="transmembrane region" description="Helical" evidence="5">
    <location>
        <begin position="133"/>
        <end position="149"/>
    </location>
</feature>
<evidence type="ECO:0000256" key="1">
    <source>
        <dbReference type="ARBA" id="ARBA00004141"/>
    </source>
</evidence>
<dbReference type="Pfam" id="PF00324">
    <property type="entry name" value="AA_permease"/>
    <property type="match status" value="1"/>
</dbReference>
<dbReference type="EMBL" id="CP001737">
    <property type="protein sequence ID" value="ACV78021.1"/>
    <property type="molecule type" value="Genomic_DNA"/>
</dbReference>
<evidence type="ECO:0000256" key="2">
    <source>
        <dbReference type="ARBA" id="ARBA00022692"/>
    </source>
</evidence>
<feature type="transmembrane region" description="Helical" evidence="5">
    <location>
        <begin position="53"/>
        <end position="72"/>
    </location>
</feature>
<evidence type="ECO:0000313" key="7">
    <source>
        <dbReference type="EMBL" id="ACV78021.1"/>
    </source>
</evidence>
<sequence length="497" mass="50851" precursor="true">MPTSPGAPPEHLKTNALGAGGIAFLVIAAAAPLTVMAGVAPVAILVGGIGAPAGYLAAGAVLALFAVGFMAMTRHTGGAGAFYSYITLGLGRTMGMSSGVLAVVAYNALQIGVYGLLGQQVADAIATFTGLDVPWWAAALVAVVIVWFVGRRGIDVGAKILGVLLVAETAILALLAGAVIVQGGAPDTSALSAASFSPEAMFAPGMIGVLAFCFAAFMGFESTALYRPEARDPQRSIPRATYGAVVFMGLFYCLIVWAIIQAYGNEGVLSAAAADPASLFFVAIEQYVGPWASDVMYVLIMTSVLASQIAFHNAINRYTFNLARDGLLPAKLAHTHPRFGSPSVAGAVQSILAAVVIAAFAIAGADPYTDLLLKVNTPGVVGIIALQALTSFAVVAYFWRRRHTVSARVATTCAALAAVLLTAAAIALALHIDLLTTAEGVTNVLLVGIVPVTFGAAALAARVLKARRPAVYAGIGAVHAEDRHIPAAEPTDEELAP</sequence>
<feature type="transmembrane region" description="Helical" evidence="5">
    <location>
        <begin position="161"/>
        <end position="181"/>
    </location>
</feature>
<keyword evidence="4 5" id="KW-0472">Membrane</keyword>
<organism evidence="7 8">
    <name type="scientific">Nakamurella multipartita (strain ATCC 700099 / DSM 44233 / CIP 104796 / JCM 9543 / NBRC 105858 / Y-104)</name>
    <name type="common">Microsphaera multipartita</name>
    <dbReference type="NCBI Taxonomy" id="479431"/>
    <lineage>
        <taxon>Bacteria</taxon>
        <taxon>Bacillati</taxon>
        <taxon>Actinomycetota</taxon>
        <taxon>Actinomycetes</taxon>
        <taxon>Nakamurellales</taxon>
        <taxon>Nakamurellaceae</taxon>
        <taxon>Nakamurella</taxon>
    </lineage>
</organism>
<accession>C8XFR0</accession>
<dbReference type="PANTHER" id="PTHR42770:SF16">
    <property type="entry name" value="AMINO ACID PERMEASE"/>
    <property type="match status" value="1"/>
</dbReference>
<dbReference type="STRING" id="479431.Namu_1630"/>
<dbReference type="AlphaFoldDB" id="C8XFR0"/>
<feature type="transmembrane region" description="Helical" evidence="5">
    <location>
        <begin position="377"/>
        <end position="399"/>
    </location>
</feature>
<gene>
    <name evidence="7" type="ordered locus">Namu_1630</name>
</gene>
<feature type="transmembrane region" description="Helical" evidence="5">
    <location>
        <begin position="444"/>
        <end position="464"/>
    </location>
</feature>
<feature type="transmembrane region" description="Helical" evidence="5">
    <location>
        <begin position="411"/>
        <end position="432"/>
    </location>
</feature>
<feature type="transmembrane region" description="Helical" evidence="5">
    <location>
        <begin position="93"/>
        <end position="113"/>
    </location>
</feature>
<dbReference type="InterPro" id="IPR004841">
    <property type="entry name" value="AA-permease/SLC12A_dom"/>
</dbReference>
<dbReference type="Gene3D" id="1.20.1740.10">
    <property type="entry name" value="Amino acid/polyamine transporter I"/>
    <property type="match status" value="1"/>
</dbReference>
<evidence type="ECO:0000259" key="6">
    <source>
        <dbReference type="Pfam" id="PF00324"/>
    </source>
</evidence>
<dbReference type="HOGENOM" id="CLU_007946_20_1_11"/>
<feature type="transmembrane region" description="Helical" evidence="5">
    <location>
        <begin position="295"/>
        <end position="315"/>
    </location>
</feature>
<dbReference type="PIRSF" id="PIRSF006060">
    <property type="entry name" value="AA_transporter"/>
    <property type="match status" value="1"/>
</dbReference>
<evidence type="ECO:0000313" key="8">
    <source>
        <dbReference type="Proteomes" id="UP000002218"/>
    </source>
</evidence>
<feature type="transmembrane region" description="Helical" evidence="5">
    <location>
        <begin position="240"/>
        <end position="260"/>
    </location>
</feature>
<dbReference type="InterPro" id="IPR050367">
    <property type="entry name" value="APC_superfamily"/>
</dbReference>
<feature type="transmembrane region" description="Helical" evidence="5">
    <location>
        <begin position="344"/>
        <end position="365"/>
    </location>
</feature>
<reference evidence="7 8" key="2">
    <citation type="journal article" date="2010" name="Stand. Genomic Sci.">
        <title>Complete genome sequence of Nakamurella multipartita type strain (Y-104).</title>
        <authorList>
            <person name="Tice H."/>
            <person name="Mayilraj S."/>
            <person name="Sims D."/>
            <person name="Lapidus A."/>
            <person name="Nolan M."/>
            <person name="Lucas S."/>
            <person name="Glavina Del Rio T."/>
            <person name="Copeland A."/>
            <person name="Cheng J.F."/>
            <person name="Meincke L."/>
            <person name="Bruce D."/>
            <person name="Goodwin L."/>
            <person name="Pitluck S."/>
            <person name="Ivanova N."/>
            <person name="Mavromatis K."/>
            <person name="Ovchinnikova G."/>
            <person name="Pati A."/>
            <person name="Chen A."/>
            <person name="Palaniappan K."/>
            <person name="Land M."/>
            <person name="Hauser L."/>
            <person name="Chang Y.J."/>
            <person name="Jeffries C.D."/>
            <person name="Detter J.C."/>
            <person name="Brettin T."/>
            <person name="Rohde M."/>
            <person name="Goker M."/>
            <person name="Bristow J."/>
            <person name="Eisen J.A."/>
            <person name="Markowitz V."/>
            <person name="Hugenholtz P."/>
            <person name="Kyrpides N.C."/>
            <person name="Klenk H.P."/>
            <person name="Chen F."/>
        </authorList>
    </citation>
    <scope>NUCLEOTIDE SEQUENCE [LARGE SCALE GENOMIC DNA]</scope>
    <source>
        <strain evidence="8">ATCC 700099 / DSM 44233 / CIP 104796 / JCM 9543 / NBRC 105858 / Y-104</strain>
    </source>
</reference>
<feature type="domain" description="Amino acid permease/ SLC12A" evidence="6">
    <location>
        <begin position="22"/>
        <end position="430"/>
    </location>
</feature>
<dbReference type="eggNOG" id="COG0531">
    <property type="taxonomic scope" value="Bacteria"/>
</dbReference>
<feature type="transmembrane region" description="Helical" evidence="5">
    <location>
        <begin position="201"/>
        <end position="220"/>
    </location>
</feature>
<reference evidence="8" key="1">
    <citation type="submission" date="2009-09" db="EMBL/GenBank/DDBJ databases">
        <title>The complete genome of Nakamurella multipartita DSM 44233.</title>
        <authorList>
            <consortium name="US DOE Joint Genome Institute (JGI-PGF)"/>
            <person name="Lucas S."/>
            <person name="Copeland A."/>
            <person name="Lapidus A."/>
            <person name="Glavina del Rio T."/>
            <person name="Dalin E."/>
            <person name="Tice H."/>
            <person name="Bruce D."/>
            <person name="Goodwin L."/>
            <person name="Pitluck S."/>
            <person name="Kyrpides N."/>
            <person name="Mavromatis K."/>
            <person name="Ivanova N."/>
            <person name="Ovchinnikova G."/>
            <person name="Sims D."/>
            <person name="Meincke L."/>
            <person name="Brettin T."/>
            <person name="Detter J.C."/>
            <person name="Han C."/>
            <person name="Larimer F."/>
            <person name="Land M."/>
            <person name="Hauser L."/>
            <person name="Markowitz V."/>
            <person name="Cheng J.-F."/>
            <person name="Hugenholtz P."/>
            <person name="Woyke T."/>
            <person name="Wu D."/>
            <person name="Klenk H.-P."/>
            <person name="Eisen J.A."/>
        </authorList>
    </citation>
    <scope>NUCLEOTIDE SEQUENCE [LARGE SCALE GENOMIC DNA]</scope>
    <source>
        <strain evidence="8">ATCC 700099 / DSM 44233 / CIP 104796 / JCM 9543 / NBRC 105858 / Y-104</strain>
    </source>
</reference>
<comment type="subcellular location">
    <subcellularLocation>
        <location evidence="1">Membrane</location>
        <topology evidence="1">Multi-pass membrane protein</topology>
    </subcellularLocation>
</comment>
<feature type="transmembrane region" description="Helical" evidence="5">
    <location>
        <begin position="21"/>
        <end position="47"/>
    </location>
</feature>
<dbReference type="InParanoid" id="C8XFR0"/>
<evidence type="ECO:0000256" key="5">
    <source>
        <dbReference type="SAM" id="Phobius"/>
    </source>
</evidence>
<evidence type="ECO:0000256" key="3">
    <source>
        <dbReference type="ARBA" id="ARBA00022989"/>
    </source>
</evidence>
<dbReference type="KEGG" id="nml:Namu_1630"/>
<dbReference type="OrthoDB" id="137613at2"/>
<dbReference type="RefSeq" id="WP_015746925.1">
    <property type="nucleotide sequence ID" value="NC_013235.1"/>
</dbReference>
<dbReference type="GO" id="GO:0016020">
    <property type="term" value="C:membrane"/>
    <property type="evidence" value="ECO:0007669"/>
    <property type="project" value="UniProtKB-SubCell"/>
</dbReference>
<keyword evidence="8" id="KW-1185">Reference proteome</keyword>
<keyword evidence="2 5" id="KW-0812">Transmembrane</keyword>
<dbReference type="Proteomes" id="UP000002218">
    <property type="component" value="Chromosome"/>
</dbReference>
<name>C8XFR0_NAKMY</name>